<evidence type="ECO:0000313" key="3">
    <source>
        <dbReference type="EMBL" id="RRJ67161.1"/>
    </source>
</evidence>
<dbReference type="GO" id="GO:0003676">
    <property type="term" value="F:nucleic acid binding"/>
    <property type="evidence" value="ECO:0007669"/>
    <property type="project" value="InterPro"/>
</dbReference>
<dbReference type="InterPro" id="IPR012337">
    <property type="entry name" value="RNaseH-like_sf"/>
</dbReference>
<dbReference type="AlphaFoldDB" id="A0A3P3U9X6"/>
<dbReference type="Pfam" id="PF00665">
    <property type="entry name" value="rve"/>
    <property type="match status" value="1"/>
</dbReference>
<dbReference type="OrthoDB" id="9794201at2"/>
<comment type="caution">
    <text evidence="3">The sequence shown here is derived from an EMBL/GenBank/DDBJ whole genome shotgun (WGS) entry which is preliminary data.</text>
</comment>
<dbReference type="PANTHER" id="PTHR35004:SF6">
    <property type="entry name" value="TRANSPOSASE"/>
    <property type="match status" value="1"/>
</dbReference>
<dbReference type="InterPro" id="IPR036397">
    <property type="entry name" value="RNaseH_sf"/>
</dbReference>
<dbReference type="InterPro" id="IPR001584">
    <property type="entry name" value="Integrase_cat-core"/>
</dbReference>
<feature type="compositionally biased region" description="Basic and acidic residues" evidence="1">
    <location>
        <begin position="285"/>
        <end position="301"/>
    </location>
</feature>
<evidence type="ECO:0000256" key="1">
    <source>
        <dbReference type="SAM" id="MobiDB-lite"/>
    </source>
</evidence>
<gene>
    <name evidence="3" type="ORF">EHV15_32730</name>
</gene>
<evidence type="ECO:0000259" key="2">
    <source>
        <dbReference type="PROSITE" id="PS50994"/>
    </source>
</evidence>
<reference evidence="3 4" key="1">
    <citation type="submission" date="2018-11" db="EMBL/GenBank/DDBJ databases">
        <title>Genome sequencing of Paenibacillus sp. KCOM 3021 (= ChDC PVNT-B20).</title>
        <authorList>
            <person name="Kook J.-K."/>
            <person name="Park S.-N."/>
            <person name="Lim Y.K."/>
        </authorList>
    </citation>
    <scope>NUCLEOTIDE SEQUENCE [LARGE SCALE GENOMIC DNA]</scope>
    <source>
        <strain evidence="3 4">KCOM 3021</strain>
    </source>
</reference>
<dbReference type="Gene3D" id="3.30.420.10">
    <property type="entry name" value="Ribonuclease H-like superfamily/Ribonuclease H"/>
    <property type="match status" value="1"/>
</dbReference>
<protein>
    <submittedName>
        <fullName evidence="3">Transposase</fullName>
    </submittedName>
</protein>
<accession>A0A3P3U9X6</accession>
<dbReference type="SUPFAM" id="SSF53098">
    <property type="entry name" value="Ribonuclease H-like"/>
    <property type="match status" value="1"/>
</dbReference>
<dbReference type="Pfam" id="PF09299">
    <property type="entry name" value="Mu-transpos_C"/>
    <property type="match status" value="1"/>
</dbReference>
<sequence>MYAESGVAARCFQQRHRNQLWQLDLKYGPYLPLGEGGAMKQVFLVVFIDDATRFIVHGEFVPVMDQRLVESTFRQAIQKYGVPEAVYFDNGKQYRNQGMTRTCSKLGTRLLYTKPYSPEAKGKVERFNQVVDSFLSEVALEKPKTLQRLNERFEVWLSECYQHKPHSALADKRSPETAFRSDSKALRFMDPDTLTDAFLHSEKRKVDKSGCISFMNRKYEVGLGVMGCTVEVIYDPADTTELTIEYEGRAPWRVREMVVGERAGTRPALPEHLGASLTDPSRLLEAAETRHQRRKERERQRRSGGLAKS</sequence>
<dbReference type="Proteomes" id="UP000267017">
    <property type="component" value="Unassembled WGS sequence"/>
</dbReference>
<proteinExistence type="predicted"/>
<dbReference type="GO" id="GO:0015074">
    <property type="term" value="P:DNA integration"/>
    <property type="evidence" value="ECO:0007669"/>
    <property type="project" value="InterPro"/>
</dbReference>
<dbReference type="PROSITE" id="PS50994">
    <property type="entry name" value="INTEGRASE"/>
    <property type="match status" value="1"/>
</dbReference>
<dbReference type="PANTHER" id="PTHR35004">
    <property type="entry name" value="TRANSPOSASE RV3428C-RELATED"/>
    <property type="match status" value="1"/>
</dbReference>
<organism evidence="3 4">
    <name type="scientific">Paenibacillus oralis</name>
    <dbReference type="NCBI Taxonomy" id="2490856"/>
    <lineage>
        <taxon>Bacteria</taxon>
        <taxon>Bacillati</taxon>
        <taxon>Bacillota</taxon>
        <taxon>Bacilli</taxon>
        <taxon>Bacillales</taxon>
        <taxon>Paenibacillaceae</taxon>
        <taxon>Paenibacillus</taxon>
    </lineage>
</organism>
<keyword evidence="4" id="KW-1185">Reference proteome</keyword>
<dbReference type="InterPro" id="IPR015378">
    <property type="entry name" value="Transposase-like_Mu_C"/>
</dbReference>
<evidence type="ECO:0000313" key="4">
    <source>
        <dbReference type="Proteomes" id="UP000267017"/>
    </source>
</evidence>
<name>A0A3P3U9X6_9BACL</name>
<dbReference type="EMBL" id="RRCN01000001">
    <property type="protein sequence ID" value="RRJ67161.1"/>
    <property type="molecule type" value="Genomic_DNA"/>
</dbReference>
<feature type="domain" description="Integrase catalytic" evidence="2">
    <location>
        <begin position="12"/>
        <end position="183"/>
    </location>
</feature>
<feature type="region of interest" description="Disordered" evidence="1">
    <location>
        <begin position="263"/>
        <end position="309"/>
    </location>
</feature>